<dbReference type="EMBL" id="LHQQ01000281">
    <property type="protein sequence ID" value="KOS37970.1"/>
    <property type="molecule type" value="Genomic_DNA"/>
</dbReference>
<dbReference type="Proteomes" id="UP000037696">
    <property type="component" value="Unassembled WGS sequence"/>
</dbReference>
<dbReference type="PANTHER" id="PTHR43570:SF16">
    <property type="entry name" value="ALDEHYDE DEHYDROGENASE TYPE III, ISOFORM Q"/>
    <property type="match status" value="1"/>
</dbReference>
<dbReference type="GO" id="GO:0004029">
    <property type="term" value="F:aldehyde dehydrogenase (NAD+) activity"/>
    <property type="evidence" value="ECO:0007669"/>
    <property type="project" value="TreeGrafter"/>
</dbReference>
<feature type="domain" description="Aldehyde dehydrogenase" evidence="3">
    <location>
        <begin position="1"/>
        <end position="112"/>
    </location>
</feature>
<evidence type="ECO:0000259" key="3">
    <source>
        <dbReference type="Pfam" id="PF00171"/>
    </source>
</evidence>
<evidence type="ECO:0000313" key="5">
    <source>
        <dbReference type="Proteomes" id="UP000037696"/>
    </source>
</evidence>
<evidence type="ECO:0000256" key="1">
    <source>
        <dbReference type="ARBA" id="ARBA00009986"/>
    </source>
</evidence>
<proteinExistence type="inferred from homology"/>
<dbReference type="GO" id="GO:0005737">
    <property type="term" value="C:cytoplasm"/>
    <property type="evidence" value="ECO:0007669"/>
    <property type="project" value="TreeGrafter"/>
</dbReference>
<sequence>MEPTVVVELDMNDALLAEEIFGPICPVVKADVRQACQAINERAHPLALYIFSSDSSEIQNILDNTNSGGVTLNDVILHAGFPGAPFGGVGGSGHGYYHGSYGFKAFSHLRTIVSSPKWFDCLLAFRYPPFDAAKKSKIPQTKAKFKRGETIQDQQHEVSGMVGSKLAVATALCGIAFYYYSYSK</sequence>
<gene>
    <name evidence="4" type="ORF">ACN38_g11217</name>
</gene>
<dbReference type="InterPro" id="IPR016163">
    <property type="entry name" value="Ald_DH_C"/>
</dbReference>
<name>A0A0M8P0K1_9EURO</name>
<evidence type="ECO:0000313" key="4">
    <source>
        <dbReference type="EMBL" id="KOS37970.1"/>
    </source>
</evidence>
<dbReference type="InterPro" id="IPR015590">
    <property type="entry name" value="Aldehyde_DH_dom"/>
</dbReference>
<dbReference type="PANTHER" id="PTHR43570">
    <property type="entry name" value="ALDEHYDE DEHYDROGENASE"/>
    <property type="match status" value="1"/>
</dbReference>
<reference evidence="4 5" key="1">
    <citation type="submission" date="2015-08" db="EMBL/GenBank/DDBJ databases">
        <title>Genome sequencing of Penicillium nordicum.</title>
        <authorList>
            <person name="Nguyen H.D."/>
            <person name="Seifert K.A."/>
        </authorList>
    </citation>
    <scope>NUCLEOTIDE SEQUENCE [LARGE SCALE GENOMIC DNA]</scope>
    <source>
        <strain evidence="4 5">DAOMC 185683</strain>
    </source>
</reference>
<protein>
    <recommendedName>
        <fullName evidence="3">Aldehyde dehydrogenase domain-containing protein</fullName>
    </recommendedName>
</protein>
<keyword evidence="2" id="KW-0560">Oxidoreductase</keyword>
<dbReference type="STRING" id="229535.A0A0M8P0K1"/>
<evidence type="ECO:0000256" key="2">
    <source>
        <dbReference type="ARBA" id="ARBA00023002"/>
    </source>
</evidence>
<dbReference type="SUPFAM" id="SSF53720">
    <property type="entry name" value="ALDH-like"/>
    <property type="match status" value="1"/>
</dbReference>
<accession>A0A0M8P0K1</accession>
<dbReference type="InterPro" id="IPR016162">
    <property type="entry name" value="Ald_DH_N"/>
</dbReference>
<dbReference type="OrthoDB" id="440325at2759"/>
<dbReference type="Pfam" id="PF00171">
    <property type="entry name" value="Aldedh"/>
    <property type="match status" value="1"/>
</dbReference>
<keyword evidence="5" id="KW-1185">Reference proteome</keyword>
<comment type="caution">
    <text evidence="4">The sequence shown here is derived from an EMBL/GenBank/DDBJ whole genome shotgun (WGS) entry which is preliminary data.</text>
</comment>
<comment type="similarity">
    <text evidence="1">Belongs to the aldehyde dehydrogenase family.</text>
</comment>
<dbReference type="InterPro" id="IPR012394">
    <property type="entry name" value="Aldehyde_DH_NAD(P)"/>
</dbReference>
<dbReference type="AlphaFoldDB" id="A0A0M8P0K1"/>
<dbReference type="GO" id="GO:0006081">
    <property type="term" value="P:aldehyde metabolic process"/>
    <property type="evidence" value="ECO:0007669"/>
    <property type="project" value="InterPro"/>
</dbReference>
<dbReference type="Gene3D" id="3.40.309.10">
    <property type="entry name" value="Aldehyde Dehydrogenase, Chain A, domain 2"/>
    <property type="match status" value="1"/>
</dbReference>
<dbReference type="Gene3D" id="3.40.605.10">
    <property type="entry name" value="Aldehyde Dehydrogenase, Chain A, domain 1"/>
    <property type="match status" value="1"/>
</dbReference>
<organism evidence="4 5">
    <name type="scientific">Penicillium nordicum</name>
    <dbReference type="NCBI Taxonomy" id="229535"/>
    <lineage>
        <taxon>Eukaryota</taxon>
        <taxon>Fungi</taxon>
        <taxon>Dikarya</taxon>
        <taxon>Ascomycota</taxon>
        <taxon>Pezizomycotina</taxon>
        <taxon>Eurotiomycetes</taxon>
        <taxon>Eurotiomycetidae</taxon>
        <taxon>Eurotiales</taxon>
        <taxon>Aspergillaceae</taxon>
        <taxon>Penicillium</taxon>
    </lineage>
</organism>
<dbReference type="InterPro" id="IPR016161">
    <property type="entry name" value="Ald_DH/histidinol_DH"/>
</dbReference>